<evidence type="ECO:0000256" key="1">
    <source>
        <dbReference type="ARBA" id="ARBA00007409"/>
    </source>
</evidence>
<evidence type="ECO:0000256" key="6">
    <source>
        <dbReference type="RuleBase" id="RU003494"/>
    </source>
</evidence>
<name>A0AAN6DM27_9EURO</name>
<dbReference type="InterPro" id="IPR004046">
    <property type="entry name" value="GST_C"/>
</dbReference>
<dbReference type="SUPFAM" id="SSF52833">
    <property type="entry name" value="Thioredoxin-like"/>
    <property type="match status" value="1"/>
</dbReference>
<reference evidence="9" key="1">
    <citation type="journal article" date="2022" name="bioRxiv">
        <title>Deciphering the potential niche of two novel black yeast fungi from a biological soil crust based on their genomes, phenotypes, and melanin regulation.</title>
        <authorList>
            <consortium name="DOE Joint Genome Institute"/>
            <person name="Carr E.C."/>
            <person name="Barton Q."/>
            <person name="Grambo S."/>
            <person name="Sullivan M."/>
            <person name="Renfro C.M."/>
            <person name="Kuo A."/>
            <person name="Pangilinan J."/>
            <person name="Lipzen A."/>
            <person name="Keymanesh K."/>
            <person name="Savage E."/>
            <person name="Barry K."/>
            <person name="Grigoriev I.V."/>
            <person name="Riekhof W.R."/>
            <person name="Harris S.S."/>
        </authorList>
    </citation>
    <scope>NUCLEOTIDE SEQUENCE</scope>
    <source>
        <strain evidence="9">JF 03-4F</strain>
    </source>
</reference>
<dbReference type="InterPro" id="IPR010987">
    <property type="entry name" value="Glutathione-S-Trfase_C-like"/>
</dbReference>
<comment type="similarity">
    <text evidence="1 6">Belongs to the GST superfamily.</text>
</comment>
<evidence type="ECO:0000313" key="10">
    <source>
        <dbReference type="Proteomes" id="UP001203852"/>
    </source>
</evidence>
<evidence type="ECO:0000256" key="2">
    <source>
        <dbReference type="ARBA" id="ARBA00012452"/>
    </source>
</evidence>
<gene>
    <name evidence="9" type="ORF">EDD36DRAFT_459062</name>
</gene>
<dbReference type="SFLD" id="SFLDG01151">
    <property type="entry name" value="Main.2:_Nu-like"/>
    <property type="match status" value="1"/>
</dbReference>
<dbReference type="InterPro" id="IPR036282">
    <property type="entry name" value="Glutathione-S-Trfase_C_sf"/>
</dbReference>
<dbReference type="InterPro" id="IPR004045">
    <property type="entry name" value="Glutathione_S-Trfase_N"/>
</dbReference>
<dbReference type="InterPro" id="IPR040079">
    <property type="entry name" value="Glutathione_S-Trfase"/>
</dbReference>
<dbReference type="CDD" id="cd03048">
    <property type="entry name" value="GST_N_Ure2p_like"/>
    <property type="match status" value="1"/>
</dbReference>
<feature type="domain" description="GST C-terminal" evidence="8">
    <location>
        <begin position="92"/>
        <end position="217"/>
    </location>
</feature>
<evidence type="ECO:0000256" key="4">
    <source>
        <dbReference type="ARBA" id="ARBA00047960"/>
    </source>
</evidence>
<dbReference type="GO" id="GO:0005634">
    <property type="term" value="C:nucleus"/>
    <property type="evidence" value="ECO:0007669"/>
    <property type="project" value="UniProtKB-ARBA"/>
</dbReference>
<evidence type="ECO:0000256" key="3">
    <source>
        <dbReference type="ARBA" id="ARBA00022679"/>
    </source>
</evidence>
<dbReference type="PROSITE" id="PS50405">
    <property type="entry name" value="GST_CTER"/>
    <property type="match status" value="1"/>
</dbReference>
<evidence type="ECO:0000259" key="7">
    <source>
        <dbReference type="PROSITE" id="PS50404"/>
    </source>
</evidence>
<dbReference type="Proteomes" id="UP001203852">
    <property type="component" value="Unassembled WGS sequence"/>
</dbReference>
<feature type="domain" description="GST N-terminal" evidence="7">
    <location>
        <begin position="5"/>
        <end position="86"/>
    </location>
</feature>
<comment type="caution">
    <text evidence="9">The sequence shown here is derived from an EMBL/GenBank/DDBJ whole genome shotgun (WGS) entry which is preliminary data.</text>
</comment>
<dbReference type="GO" id="GO:0005737">
    <property type="term" value="C:cytoplasm"/>
    <property type="evidence" value="ECO:0007669"/>
    <property type="project" value="UniProtKB-ARBA"/>
</dbReference>
<evidence type="ECO:0000259" key="8">
    <source>
        <dbReference type="PROSITE" id="PS50405"/>
    </source>
</evidence>
<dbReference type="Pfam" id="PF02798">
    <property type="entry name" value="GST_N"/>
    <property type="match status" value="1"/>
</dbReference>
<dbReference type="Pfam" id="PF00043">
    <property type="entry name" value="GST_C"/>
    <property type="match status" value="1"/>
</dbReference>
<dbReference type="PANTHER" id="PTHR44051">
    <property type="entry name" value="GLUTATHIONE S-TRANSFERASE-RELATED"/>
    <property type="match status" value="1"/>
</dbReference>
<dbReference type="PANTHER" id="PTHR44051:SF3">
    <property type="entry name" value="TRANSCRIPTIONAL REGULATOR URE2"/>
    <property type="match status" value="1"/>
</dbReference>
<organism evidence="9 10">
    <name type="scientific">Exophiala viscosa</name>
    <dbReference type="NCBI Taxonomy" id="2486360"/>
    <lineage>
        <taxon>Eukaryota</taxon>
        <taxon>Fungi</taxon>
        <taxon>Dikarya</taxon>
        <taxon>Ascomycota</taxon>
        <taxon>Pezizomycotina</taxon>
        <taxon>Eurotiomycetes</taxon>
        <taxon>Chaetothyriomycetidae</taxon>
        <taxon>Chaetothyriales</taxon>
        <taxon>Herpotrichiellaceae</taxon>
        <taxon>Exophiala</taxon>
    </lineage>
</organism>
<dbReference type="EC" id="2.5.1.18" evidence="2"/>
<dbReference type="SFLD" id="SFLDS00019">
    <property type="entry name" value="Glutathione_Transferase_(cytos"/>
    <property type="match status" value="1"/>
</dbReference>
<dbReference type="FunFam" id="1.20.1050.130:FF:000016">
    <property type="entry name" value="Glutathione S-transferase 1"/>
    <property type="match status" value="1"/>
</dbReference>
<comment type="function">
    <text evidence="5">Involved in the oxidative stress response and detoxification.</text>
</comment>
<comment type="catalytic activity">
    <reaction evidence="4">
        <text>RX + glutathione = an S-substituted glutathione + a halide anion + H(+)</text>
        <dbReference type="Rhea" id="RHEA:16437"/>
        <dbReference type="ChEBI" id="CHEBI:15378"/>
        <dbReference type="ChEBI" id="CHEBI:16042"/>
        <dbReference type="ChEBI" id="CHEBI:17792"/>
        <dbReference type="ChEBI" id="CHEBI:57925"/>
        <dbReference type="ChEBI" id="CHEBI:90779"/>
        <dbReference type="EC" id="2.5.1.18"/>
    </reaction>
</comment>
<dbReference type="PROSITE" id="PS50404">
    <property type="entry name" value="GST_NTER"/>
    <property type="match status" value="1"/>
</dbReference>
<keyword evidence="3" id="KW-0808">Transferase</keyword>
<dbReference type="EMBL" id="MU404366">
    <property type="protein sequence ID" value="KAI1607833.1"/>
    <property type="molecule type" value="Genomic_DNA"/>
</dbReference>
<keyword evidence="10" id="KW-1185">Reference proteome</keyword>
<evidence type="ECO:0000313" key="9">
    <source>
        <dbReference type="EMBL" id="KAI1607833.1"/>
    </source>
</evidence>
<sequence>MASLKPIKLYSHKTGPNPWKVAVILDELSVPYKHEFQEMSAIKQEPFISVNPNGRVPAIEDPNTGIILWESGAIIMYLIETYDKDGKISYPSGPEKYYEWQWMAYQISGQGPYFGQAVWFTRFHHEQLPSARERYVKEIERVTGVLDSWLQKHDWLVGDKCTYVDLMFVPWAKTAHTTMGDFIDFQGKYKAYFAWMEKLEGRDSVRKVFEEKAQVAQ</sequence>
<dbReference type="SUPFAM" id="SSF47616">
    <property type="entry name" value="GST C-terminal domain-like"/>
    <property type="match status" value="1"/>
</dbReference>
<protein>
    <recommendedName>
        <fullName evidence="2">glutathione transferase</fullName>
        <ecNumber evidence="2">2.5.1.18</ecNumber>
    </recommendedName>
</protein>
<dbReference type="AlphaFoldDB" id="A0AAN6DM27"/>
<dbReference type="InterPro" id="IPR036249">
    <property type="entry name" value="Thioredoxin-like_sf"/>
</dbReference>
<accession>A0AAN6DM27</accession>
<dbReference type="Gene3D" id="1.20.1050.130">
    <property type="match status" value="1"/>
</dbReference>
<dbReference type="SFLD" id="SFLDG00358">
    <property type="entry name" value="Main_(cytGST)"/>
    <property type="match status" value="1"/>
</dbReference>
<evidence type="ECO:0000256" key="5">
    <source>
        <dbReference type="ARBA" id="ARBA00060024"/>
    </source>
</evidence>
<dbReference type="GO" id="GO:0004364">
    <property type="term" value="F:glutathione transferase activity"/>
    <property type="evidence" value="ECO:0007669"/>
    <property type="project" value="UniProtKB-EC"/>
</dbReference>
<proteinExistence type="inferred from homology"/>